<keyword evidence="7" id="KW-0735">Signal-anchor</keyword>
<protein>
    <submittedName>
        <fullName evidence="12">Uncharacterized protein</fullName>
    </submittedName>
</protein>
<organism evidence="12 13">
    <name type="scientific">Candida oxycetoniae</name>
    <dbReference type="NCBI Taxonomy" id="497107"/>
    <lineage>
        <taxon>Eukaryota</taxon>
        <taxon>Fungi</taxon>
        <taxon>Dikarya</taxon>
        <taxon>Ascomycota</taxon>
        <taxon>Saccharomycotina</taxon>
        <taxon>Pichiomycetes</taxon>
        <taxon>Debaryomycetaceae</taxon>
        <taxon>Candida/Lodderomyces clade</taxon>
        <taxon>Candida</taxon>
    </lineage>
</organism>
<name>A0AAI9T0E8_9ASCO</name>
<keyword evidence="4" id="KW-0328">Glycosyltransferase</keyword>
<evidence type="ECO:0000256" key="2">
    <source>
        <dbReference type="ARBA" id="ARBA00004922"/>
    </source>
</evidence>
<evidence type="ECO:0000256" key="9">
    <source>
        <dbReference type="ARBA" id="ARBA00023034"/>
    </source>
</evidence>
<dbReference type="InterPro" id="IPR022751">
    <property type="entry name" value="Alpha_mannosyltransferase"/>
</dbReference>
<dbReference type="GeneID" id="73378747"/>
<evidence type="ECO:0000256" key="4">
    <source>
        <dbReference type="ARBA" id="ARBA00022676"/>
    </source>
</evidence>
<dbReference type="RefSeq" id="XP_049181656.1">
    <property type="nucleotide sequence ID" value="XM_049322221.1"/>
</dbReference>
<keyword evidence="9" id="KW-0333">Golgi apparatus</keyword>
<dbReference type="GO" id="GO:0000033">
    <property type="term" value="F:alpha-1,3-mannosyltransferase activity"/>
    <property type="evidence" value="ECO:0007669"/>
    <property type="project" value="TreeGrafter"/>
</dbReference>
<evidence type="ECO:0000256" key="11">
    <source>
        <dbReference type="ARBA" id="ARBA00023180"/>
    </source>
</evidence>
<evidence type="ECO:0000256" key="6">
    <source>
        <dbReference type="ARBA" id="ARBA00022692"/>
    </source>
</evidence>
<keyword evidence="11" id="KW-0325">Glycoprotein</keyword>
<dbReference type="EMBL" id="JAHUZD010000026">
    <property type="protein sequence ID" value="KAI3405911.2"/>
    <property type="molecule type" value="Genomic_DNA"/>
</dbReference>
<keyword evidence="8" id="KW-1133">Transmembrane helix</keyword>
<comment type="subcellular location">
    <subcellularLocation>
        <location evidence="1">Golgi apparatus membrane</location>
        <topology evidence="1">Single-pass type II membrane protein</topology>
    </subcellularLocation>
</comment>
<sequence length="705" mass="81570">MDDTNRSPLIKNPLYQPPKAITLNVSYNKLIPTLSSTVVPPKLKMTKEDVNSWCTELEQEIEKNKSFNLQAEAYTSWLKEQSTKVAPGFEYTIMTPSKVKSTSSSRARYNLRLEDARDHFENAIYTKWKVEQKTQKISEFSLSKKCDIYFSNINKQFQVDLEFWNNLQIDPVVYKKKKWVKERTRAIKKQYKRKNWKTEYNERIAQEYARESAKYASYEKQIFDEINHMRVFGKCYDEISDASCSRLQEKLFPWIKGNMAKVENYNGESLSTSTTSNCFLKAIQQSSIGRGIVIPITSEKNQQEQVDHIVRLLRCLRLLQNKLPVSIAYRTLSDQDKAQLITAARDTTNGDTVPQDILFIDLSTVTDYPVDIATLGLIFNPFRDVVLLSEHTIPLTDLESLFNERYKSSGAYFFKYPSLLNKAKATPGFYEITNFMKNVLSPQNADNDFFELRKTDSSVSRRFYEEDFQTVLDSNLMILDKHRALSGLLISASLKFYEILNLRVKQADYLWIGQEMAGSDFTFHYNYPVMSGVLSPDNDSEICSSSFSQLSDTDDISLICTTTHQLQNWLKYNYSFKAAFKAKYLTKATEHVDDTNKEGTATGKQDYSTLHKIYANPLFFENIIKPPTLKRKVNVKTFDEQSEAWVEQKKHVSARVLENSEKYYCVYSVVGDPFDGGEQGPIIHISNHKREFYNNVTAAWLRSRN</sequence>
<reference evidence="12" key="1">
    <citation type="journal article" date="2022" name="DNA Res.">
        <title>Genome analysis of five recently described species of the CUG-Ser clade uncovers Candida theae as a new hybrid lineage with pathogenic potential in the Candida parapsilosis species complex.</title>
        <authorList>
            <person name="Mixao V."/>
            <person name="Del Olmo V."/>
            <person name="Hegedusova E."/>
            <person name="Saus E."/>
            <person name="Pryszcz L."/>
            <person name="Cillingova A."/>
            <person name="Nosek J."/>
            <person name="Gabaldon T."/>
        </authorList>
    </citation>
    <scope>NUCLEOTIDE SEQUENCE</scope>
    <source>
        <strain evidence="12">CBS 10844</strain>
    </source>
</reference>
<dbReference type="PANTHER" id="PTHR31392">
    <property type="entry name" value="ALPHA-1,3-MANNOSYLTRANSFERASE MNN1-RELATED"/>
    <property type="match status" value="1"/>
</dbReference>
<evidence type="ECO:0000256" key="10">
    <source>
        <dbReference type="ARBA" id="ARBA00023136"/>
    </source>
</evidence>
<dbReference type="Pfam" id="PF11051">
    <property type="entry name" value="Mannosyl_trans3"/>
    <property type="match status" value="1"/>
</dbReference>
<dbReference type="AlphaFoldDB" id="A0AAI9T0E8"/>
<proteinExistence type="inferred from homology"/>
<evidence type="ECO:0000313" key="12">
    <source>
        <dbReference type="EMBL" id="KAI3405911.2"/>
    </source>
</evidence>
<gene>
    <name evidence="12" type="ORF">KGF56_001130</name>
</gene>
<evidence type="ECO:0000256" key="5">
    <source>
        <dbReference type="ARBA" id="ARBA00022679"/>
    </source>
</evidence>
<keyword evidence="13" id="KW-1185">Reference proteome</keyword>
<evidence type="ECO:0000256" key="3">
    <source>
        <dbReference type="ARBA" id="ARBA00009105"/>
    </source>
</evidence>
<evidence type="ECO:0000256" key="7">
    <source>
        <dbReference type="ARBA" id="ARBA00022968"/>
    </source>
</evidence>
<comment type="pathway">
    <text evidence="2">Protein modification; protein glycosylation.</text>
</comment>
<comment type="similarity">
    <text evidence="3">Belongs to the MNN1/MNT family.</text>
</comment>
<keyword evidence="5" id="KW-0808">Transferase</keyword>
<evidence type="ECO:0000313" key="13">
    <source>
        <dbReference type="Proteomes" id="UP001202479"/>
    </source>
</evidence>
<dbReference type="Proteomes" id="UP001202479">
    <property type="component" value="Unassembled WGS sequence"/>
</dbReference>
<evidence type="ECO:0000256" key="8">
    <source>
        <dbReference type="ARBA" id="ARBA00022989"/>
    </source>
</evidence>
<evidence type="ECO:0000256" key="1">
    <source>
        <dbReference type="ARBA" id="ARBA00004323"/>
    </source>
</evidence>
<dbReference type="PANTHER" id="PTHR31392:SF1">
    <property type="entry name" value="ALPHA-1,3-MANNOSYLTRANSFERASE MNN1-RELATED"/>
    <property type="match status" value="1"/>
</dbReference>
<dbReference type="GO" id="GO:0006493">
    <property type="term" value="P:protein O-linked glycosylation"/>
    <property type="evidence" value="ECO:0007669"/>
    <property type="project" value="TreeGrafter"/>
</dbReference>
<dbReference type="GO" id="GO:0000139">
    <property type="term" value="C:Golgi membrane"/>
    <property type="evidence" value="ECO:0007669"/>
    <property type="project" value="UniProtKB-SubCell"/>
</dbReference>
<keyword evidence="10" id="KW-0472">Membrane</keyword>
<comment type="caution">
    <text evidence="12">The sequence shown here is derived from an EMBL/GenBank/DDBJ whole genome shotgun (WGS) entry which is preliminary data.</text>
</comment>
<accession>A0AAI9T0E8</accession>
<keyword evidence="6" id="KW-0812">Transmembrane</keyword>